<evidence type="ECO:0000313" key="9">
    <source>
        <dbReference type="EMBL" id="MBM9507312.1"/>
    </source>
</evidence>
<comment type="cofactor">
    <cofactor evidence="1 5">
        <name>FAD</name>
        <dbReference type="ChEBI" id="CHEBI:57692"/>
    </cofactor>
</comment>
<evidence type="ECO:0000256" key="5">
    <source>
        <dbReference type="RuleBase" id="RU362125"/>
    </source>
</evidence>
<dbReference type="InterPro" id="IPR046373">
    <property type="entry name" value="Acyl-CoA_Oxase/DH_mid-dom_sf"/>
</dbReference>
<dbReference type="Proteomes" id="UP000749040">
    <property type="component" value="Unassembled WGS sequence"/>
</dbReference>
<name>A0ABS2TW55_9ACTN</name>
<feature type="domain" description="Acyl-CoA dehydrogenase/oxidase C-terminal" evidence="6">
    <location>
        <begin position="232"/>
        <end position="317"/>
    </location>
</feature>
<dbReference type="InterPro" id="IPR009100">
    <property type="entry name" value="AcylCoA_DH/oxidase_NM_dom_sf"/>
</dbReference>
<evidence type="ECO:0000259" key="6">
    <source>
        <dbReference type="Pfam" id="PF00441"/>
    </source>
</evidence>
<evidence type="ECO:0000313" key="10">
    <source>
        <dbReference type="Proteomes" id="UP000749040"/>
    </source>
</evidence>
<dbReference type="Gene3D" id="2.40.110.10">
    <property type="entry name" value="Butyryl-CoA Dehydrogenase, subunit A, domain 2"/>
    <property type="match status" value="1"/>
</dbReference>
<proteinExistence type="inferred from homology"/>
<dbReference type="SUPFAM" id="SSF56645">
    <property type="entry name" value="Acyl-CoA dehydrogenase NM domain-like"/>
    <property type="match status" value="1"/>
</dbReference>
<dbReference type="InterPro" id="IPR006091">
    <property type="entry name" value="Acyl-CoA_Oxase/DH_mid-dom"/>
</dbReference>
<keyword evidence="4 5" id="KW-0274">FAD</keyword>
<dbReference type="InterPro" id="IPR009075">
    <property type="entry name" value="AcylCo_DH/oxidase_C"/>
</dbReference>
<evidence type="ECO:0000256" key="2">
    <source>
        <dbReference type="ARBA" id="ARBA00009347"/>
    </source>
</evidence>
<dbReference type="Pfam" id="PF02770">
    <property type="entry name" value="Acyl-CoA_dh_M"/>
    <property type="match status" value="1"/>
</dbReference>
<sequence length="368" mass="38245">MEFTFTEEQERLRSEGLDLAGPVSGEPRAEVTEDVFRTLTGKGLAAVALPADAGGRALDVSQLSALWEGLGQGAGAALASALSTHAVLSAVALDKLGTDEQRRSLLPGIADGSLITALSSYELAGGAARANRALTATVRPDGGWLLEGTKTDVVNAPFAGLLLVTAATGPTAATAFAVPRDTPGLGVTDTGEGLGNVTFDGVEVPAGALLGTPDAAYRELLPLLLALDATITSATWIGVLRTLLDRALDAALNAEFLDRPVQRFQDLRFSLADSRSRIELATGLVYRAAWELDHQEQPGRQDTAVAKLFTVRGARATLTDVTRVLALADRWPDPAAEAADRALTRLEHAAHGTDLTRSAVAASVLGLG</sequence>
<dbReference type="InterPro" id="IPR036250">
    <property type="entry name" value="AcylCo_DH-like_C"/>
</dbReference>
<organism evidence="9 10">
    <name type="scientific">Actinacidiphila acididurans</name>
    <dbReference type="NCBI Taxonomy" id="2784346"/>
    <lineage>
        <taxon>Bacteria</taxon>
        <taxon>Bacillati</taxon>
        <taxon>Actinomycetota</taxon>
        <taxon>Actinomycetes</taxon>
        <taxon>Kitasatosporales</taxon>
        <taxon>Streptomycetaceae</taxon>
        <taxon>Actinacidiphila</taxon>
    </lineage>
</organism>
<keyword evidence="5" id="KW-0560">Oxidoreductase</keyword>
<feature type="domain" description="Acyl-CoA oxidase/dehydrogenase middle" evidence="7">
    <location>
        <begin position="126"/>
        <end position="196"/>
    </location>
</feature>
<dbReference type="Gene3D" id="1.10.540.10">
    <property type="entry name" value="Acyl-CoA dehydrogenase/oxidase, N-terminal domain"/>
    <property type="match status" value="1"/>
</dbReference>
<protein>
    <submittedName>
        <fullName evidence="9">Acyl-CoA dehydrogenase family protein</fullName>
    </submittedName>
</protein>
<dbReference type="Pfam" id="PF02771">
    <property type="entry name" value="Acyl-CoA_dh_N"/>
    <property type="match status" value="1"/>
</dbReference>
<dbReference type="PANTHER" id="PTHR43884:SF12">
    <property type="entry name" value="ISOVALERYL-COA DEHYDROGENASE, MITOCHONDRIAL-RELATED"/>
    <property type="match status" value="1"/>
</dbReference>
<dbReference type="SUPFAM" id="SSF47203">
    <property type="entry name" value="Acyl-CoA dehydrogenase C-terminal domain-like"/>
    <property type="match status" value="1"/>
</dbReference>
<evidence type="ECO:0000256" key="1">
    <source>
        <dbReference type="ARBA" id="ARBA00001974"/>
    </source>
</evidence>
<evidence type="ECO:0000256" key="3">
    <source>
        <dbReference type="ARBA" id="ARBA00022630"/>
    </source>
</evidence>
<dbReference type="RefSeq" id="WP_205359171.1">
    <property type="nucleotide sequence ID" value="NZ_JADKYB010000012.1"/>
</dbReference>
<accession>A0ABS2TW55</accession>
<reference evidence="9 10" key="1">
    <citation type="submission" date="2021-01" db="EMBL/GenBank/DDBJ databases">
        <title>Streptomyces acididurans sp. nov., isolated from a peat swamp forest soil.</title>
        <authorList>
            <person name="Chantavorakit T."/>
            <person name="Duangmal K."/>
        </authorList>
    </citation>
    <scope>NUCLEOTIDE SEQUENCE [LARGE SCALE GENOMIC DNA]</scope>
    <source>
        <strain evidence="9 10">KK5PA1</strain>
    </source>
</reference>
<dbReference type="CDD" id="cd00567">
    <property type="entry name" value="ACAD"/>
    <property type="match status" value="1"/>
</dbReference>
<keyword evidence="3 5" id="KW-0285">Flavoprotein</keyword>
<feature type="domain" description="Acyl-CoA dehydrogenase/oxidase N-terminal" evidence="8">
    <location>
        <begin position="29"/>
        <end position="112"/>
    </location>
</feature>
<dbReference type="EMBL" id="JADKYB010000012">
    <property type="protein sequence ID" value="MBM9507312.1"/>
    <property type="molecule type" value="Genomic_DNA"/>
</dbReference>
<comment type="caution">
    <text evidence="9">The sequence shown here is derived from an EMBL/GenBank/DDBJ whole genome shotgun (WGS) entry which is preliminary data.</text>
</comment>
<evidence type="ECO:0000259" key="7">
    <source>
        <dbReference type="Pfam" id="PF02770"/>
    </source>
</evidence>
<evidence type="ECO:0000259" key="8">
    <source>
        <dbReference type="Pfam" id="PF02771"/>
    </source>
</evidence>
<dbReference type="InterPro" id="IPR013786">
    <property type="entry name" value="AcylCoA_DH/ox_N"/>
</dbReference>
<comment type="similarity">
    <text evidence="2 5">Belongs to the acyl-CoA dehydrogenase family.</text>
</comment>
<evidence type="ECO:0000256" key="4">
    <source>
        <dbReference type="ARBA" id="ARBA00022827"/>
    </source>
</evidence>
<dbReference type="Pfam" id="PF00441">
    <property type="entry name" value="Acyl-CoA_dh_1"/>
    <property type="match status" value="1"/>
</dbReference>
<dbReference type="PANTHER" id="PTHR43884">
    <property type="entry name" value="ACYL-COA DEHYDROGENASE"/>
    <property type="match status" value="1"/>
</dbReference>
<keyword evidence="10" id="KW-1185">Reference proteome</keyword>
<dbReference type="InterPro" id="IPR037069">
    <property type="entry name" value="AcylCoA_DH/ox_N_sf"/>
</dbReference>
<dbReference type="Gene3D" id="1.20.140.10">
    <property type="entry name" value="Butyryl-CoA Dehydrogenase, subunit A, domain 3"/>
    <property type="match status" value="1"/>
</dbReference>
<gene>
    <name evidence="9" type="ORF">ITX44_22795</name>
</gene>